<comment type="similarity">
    <text evidence="1">Belongs to the ParA family.</text>
</comment>
<dbReference type="InterPro" id="IPR025669">
    <property type="entry name" value="AAA_dom"/>
</dbReference>
<accession>A0A1C6J2F4</accession>
<organism evidence="6">
    <name type="scientific">uncultured Anaerotruncus sp</name>
    <dbReference type="NCBI Taxonomy" id="905011"/>
    <lineage>
        <taxon>Bacteria</taxon>
        <taxon>Bacillati</taxon>
        <taxon>Bacillota</taxon>
        <taxon>Clostridia</taxon>
        <taxon>Eubacteriales</taxon>
        <taxon>Oscillospiraceae</taxon>
        <taxon>Anaerotruncus</taxon>
        <taxon>environmental samples</taxon>
    </lineage>
</organism>
<evidence type="ECO:0000259" key="5">
    <source>
        <dbReference type="Pfam" id="PF13614"/>
    </source>
</evidence>
<comment type="catalytic activity">
    <reaction evidence="2">
        <text>ATP + H2O = ADP + phosphate + H(+)</text>
        <dbReference type="Rhea" id="RHEA:13065"/>
        <dbReference type="ChEBI" id="CHEBI:15377"/>
        <dbReference type="ChEBI" id="CHEBI:15378"/>
        <dbReference type="ChEBI" id="CHEBI:30616"/>
        <dbReference type="ChEBI" id="CHEBI:43474"/>
        <dbReference type="ChEBI" id="CHEBI:456216"/>
    </reaction>
</comment>
<comment type="subunit">
    <text evidence="3">Dimerizes in the presence of ATP but not ADP; ATP-binding is required for double-stranded (ds)DNA-binding. Interacts with DnaA.</text>
</comment>
<gene>
    <name evidence="6" type="primary">soj_2</name>
    <name evidence="6" type="ORF">SAMEA3545359_01863</name>
</gene>
<evidence type="ECO:0000256" key="3">
    <source>
        <dbReference type="ARBA" id="ARBA00062323"/>
    </source>
</evidence>
<dbReference type="FunFam" id="3.40.50.300:FF:000285">
    <property type="entry name" value="Sporulation initiation inhibitor Soj"/>
    <property type="match status" value="1"/>
</dbReference>
<dbReference type="InterPro" id="IPR050678">
    <property type="entry name" value="DNA_Partitioning_ATPase"/>
</dbReference>
<dbReference type="PIRSF" id="PIRSF009320">
    <property type="entry name" value="Nuc_binding_HP_1000"/>
    <property type="match status" value="1"/>
</dbReference>
<evidence type="ECO:0000313" key="6">
    <source>
        <dbReference type="EMBL" id="SCJ76206.1"/>
    </source>
</evidence>
<dbReference type="EMBL" id="FMHG01000001">
    <property type="protein sequence ID" value="SCJ76206.1"/>
    <property type="molecule type" value="Genomic_DNA"/>
</dbReference>
<proteinExistence type="inferred from homology"/>
<name>A0A1C6J2F4_9FIRM</name>
<dbReference type="CDD" id="cd02042">
    <property type="entry name" value="ParAB_family"/>
    <property type="match status" value="1"/>
</dbReference>
<evidence type="ECO:0000256" key="1">
    <source>
        <dbReference type="ARBA" id="ARBA00006976"/>
    </source>
</evidence>
<dbReference type="PANTHER" id="PTHR13696:SF52">
    <property type="entry name" value="PARA FAMILY PROTEIN CT_582"/>
    <property type="match status" value="1"/>
</dbReference>
<dbReference type="Pfam" id="PF13614">
    <property type="entry name" value="AAA_31"/>
    <property type="match status" value="1"/>
</dbReference>
<dbReference type="InterPro" id="IPR027417">
    <property type="entry name" value="P-loop_NTPase"/>
</dbReference>
<evidence type="ECO:0000256" key="4">
    <source>
        <dbReference type="ARBA" id="ARBA00071824"/>
    </source>
</evidence>
<protein>
    <recommendedName>
        <fullName evidence="4">Sporulation initiation inhibitor protein Soj</fullName>
    </recommendedName>
</protein>
<reference evidence="6" key="1">
    <citation type="submission" date="2015-09" db="EMBL/GenBank/DDBJ databases">
        <authorList>
            <consortium name="Pathogen Informatics"/>
        </authorList>
    </citation>
    <scope>NUCLEOTIDE SEQUENCE</scope>
    <source>
        <strain evidence="6">2789STDY5834896</strain>
    </source>
</reference>
<sequence>MGKIIAIANQKGGVGKTTSAVNLAASLGELGKKTLLIDIDPQGNATSGLGVNKRNVKKTSYELMVADAPFGEVLVHTPFKNVDLLPASIDLAGAEIELVEFADRPSRLKKAIVGQREQYDYILIDCPPSLGLVTLNGLTAADTILVPIQCEYYALEGLSQLMSTVRQVKRLYNPHLDVEGVLLTMYDSRLNLTMQVVEEVKKYFGGKVYSVAIPRNVRLSEAPSFGQPVLYYDRSSKGARTYLELAEELLEKNGEKAVV</sequence>
<dbReference type="AlphaFoldDB" id="A0A1C6J2F4"/>
<dbReference type="PANTHER" id="PTHR13696">
    <property type="entry name" value="P-LOOP CONTAINING NUCLEOSIDE TRIPHOSPHATE HYDROLASE"/>
    <property type="match status" value="1"/>
</dbReference>
<feature type="domain" description="AAA" evidence="5">
    <location>
        <begin position="3"/>
        <end position="177"/>
    </location>
</feature>
<dbReference type="Gene3D" id="3.40.50.300">
    <property type="entry name" value="P-loop containing nucleotide triphosphate hydrolases"/>
    <property type="match status" value="1"/>
</dbReference>
<dbReference type="SUPFAM" id="SSF52540">
    <property type="entry name" value="P-loop containing nucleoside triphosphate hydrolases"/>
    <property type="match status" value="1"/>
</dbReference>
<evidence type="ECO:0000256" key="2">
    <source>
        <dbReference type="ARBA" id="ARBA00049360"/>
    </source>
</evidence>